<reference evidence="2" key="1">
    <citation type="submission" date="2021-01" db="EMBL/GenBank/DDBJ databases">
        <title>Genome public.</title>
        <authorList>
            <person name="Liu C."/>
            <person name="Sun Q."/>
        </authorList>
    </citation>
    <scope>NUCLEOTIDE SEQUENCE</scope>
    <source>
        <strain evidence="2">YIM B02565</strain>
    </source>
</reference>
<evidence type="ECO:0000256" key="1">
    <source>
        <dbReference type="SAM" id="Phobius"/>
    </source>
</evidence>
<evidence type="ECO:0000313" key="2">
    <source>
        <dbReference type="EMBL" id="MBL4933058.1"/>
    </source>
</evidence>
<protein>
    <submittedName>
        <fullName evidence="2">Uncharacterized protein</fullName>
    </submittedName>
</protein>
<comment type="caution">
    <text evidence="2">The sequence shown here is derived from an EMBL/GenBank/DDBJ whole genome shotgun (WGS) entry which is preliminary data.</text>
</comment>
<evidence type="ECO:0000313" key="3">
    <source>
        <dbReference type="Proteomes" id="UP000623681"/>
    </source>
</evidence>
<feature type="transmembrane region" description="Helical" evidence="1">
    <location>
        <begin position="27"/>
        <end position="49"/>
    </location>
</feature>
<sequence>MIGKLMKYLNDLFWIEKFKGKNKFFLFYARVAMNGYLVFVIVSLIASMVTLNLDLFFESIFVMIFFPIIYHIIMGIHRRLHGL</sequence>
<dbReference type="AlphaFoldDB" id="A0A937K5X2"/>
<keyword evidence="1" id="KW-0472">Membrane</keyword>
<proteinExistence type="predicted"/>
<keyword evidence="3" id="KW-1185">Reference proteome</keyword>
<feature type="transmembrane region" description="Helical" evidence="1">
    <location>
        <begin position="55"/>
        <end position="73"/>
    </location>
</feature>
<organism evidence="2 3">
    <name type="scientific">Clostridium paridis</name>
    <dbReference type="NCBI Taxonomy" id="2803863"/>
    <lineage>
        <taxon>Bacteria</taxon>
        <taxon>Bacillati</taxon>
        <taxon>Bacillota</taxon>
        <taxon>Clostridia</taxon>
        <taxon>Eubacteriales</taxon>
        <taxon>Clostridiaceae</taxon>
        <taxon>Clostridium</taxon>
    </lineage>
</organism>
<dbReference type="RefSeq" id="WP_202768431.1">
    <property type="nucleotide sequence ID" value="NZ_JAESWA010000023.1"/>
</dbReference>
<gene>
    <name evidence="2" type="ORF">JK634_14690</name>
</gene>
<accession>A0A937K5X2</accession>
<keyword evidence="1" id="KW-0812">Transmembrane</keyword>
<dbReference type="EMBL" id="JAESWA010000023">
    <property type="protein sequence ID" value="MBL4933058.1"/>
    <property type="molecule type" value="Genomic_DNA"/>
</dbReference>
<name>A0A937K5X2_9CLOT</name>
<dbReference type="Proteomes" id="UP000623681">
    <property type="component" value="Unassembled WGS sequence"/>
</dbReference>
<keyword evidence="1" id="KW-1133">Transmembrane helix</keyword>